<name>A0A2V1D537_9PLEO</name>
<keyword evidence="3" id="KW-1185">Reference proteome</keyword>
<reference evidence="2 3" key="1">
    <citation type="journal article" date="2018" name="Sci. Rep.">
        <title>Comparative genomics provides insights into the lifestyle and reveals functional heterogeneity of dark septate endophytic fungi.</title>
        <authorList>
            <person name="Knapp D.G."/>
            <person name="Nemeth J.B."/>
            <person name="Barry K."/>
            <person name="Hainaut M."/>
            <person name="Henrissat B."/>
            <person name="Johnson J."/>
            <person name="Kuo A."/>
            <person name="Lim J.H.P."/>
            <person name="Lipzen A."/>
            <person name="Nolan M."/>
            <person name="Ohm R.A."/>
            <person name="Tamas L."/>
            <person name="Grigoriev I.V."/>
            <person name="Spatafora J.W."/>
            <person name="Nagy L.G."/>
            <person name="Kovacs G.M."/>
        </authorList>
    </citation>
    <scope>NUCLEOTIDE SEQUENCE [LARGE SCALE GENOMIC DNA]</scope>
    <source>
        <strain evidence="2 3">DSE2036</strain>
    </source>
</reference>
<dbReference type="STRING" id="97972.A0A2V1D537"/>
<dbReference type="Proteomes" id="UP000244855">
    <property type="component" value="Unassembled WGS sequence"/>
</dbReference>
<dbReference type="PANTHER" id="PTHR37540:SF5">
    <property type="entry name" value="TRANSCRIPTION FACTOR DOMAIN-CONTAINING PROTEIN"/>
    <property type="match status" value="1"/>
</dbReference>
<feature type="region of interest" description="Disordered" evidence="1">
    <location>
        <begin position="1"/>
        <end position="47"/>
    </location>
</feature>
<evidence type="ECO:0000313" key="2">
    <source>
        <dbReference type="EMBL" id="PVH93128.1"/>
    </source>
</evidence>
<accession>A0A2V1D537</accession>
<evidence type="ECO:0008006" key="4">
    <source>
        <dbReference type="Google" id="ProtNLM"/>
    </source>
</evidence>
<evidence type="ECO:0000313" key="3">
    <source>
        <dbReference type="Proteomes" id="UP000244855"/>
    </source>
</evidence>
<dbReference type="PANTHER" id="PTHR37540">
    <property type="entry name" value="TRANSCRIPTION FACTOR (ACR-2), PUTATIVE-RELATED-RELATED"/>
    <property type="match status" value="1"/>
</dbReference>
<organism evidence="2 3">
    <name type="scientific">Periconia macrospinosa</name>
    <dbReference type="NCBI Taxonomy" id="97972"/>
    <lineage>
        <taxon>Eukaryota</taxon>
        <taxon>Fungi</taxon>
        <taxon>Dikarya</taxon>
        <taxon>Ascomycota</taxon>
        <taxon>Pezizomycotina</taxon>
        <taxon>Dothideomycetes</taxon>
        <taxon>Pleosporomycetidae</taxon>
        <taxon>Pleosporales</taxon>
        <taxon>Massarineae</taxon>
        <taxon>Periconiaceae</taxon>
        <taxon>Periconia</taxon>
    </lineage>
</organism>
<dbReference type="AlphaFoldDB" id="A0A2V1D537"/>
<sequence>MSRSPSSSASPSSSWSSNSVTSSSESPDALPYRTTRPNSKPKPKSTFLFIDAQADNAKNSTVSKQKQAFLLKRYHREKKQASIDRFKVPKPSSKLLPLLGYLGPNPLAPDNDEEYHESENLHACSKQRVMRSEMWSLRAYLSQGYVDPFSCYAVHMTDSMNMYFHEFRIHTIASCYPLDSTRMSIWWWQKAITLPALLQALLFLTAGHHATLESNNGVSALAIKKTMRDSLHLRANTLKTLNDLLQDPAQAVAESTTLIVASLVAIEAVDANFEALEAHTKGLKRLIHLMGGLDALDHMTLSKIYQSDVKSAALKNSRPIFPMSAKFRSEILQESKVFQPGNHFKIPPALVRLGGRFTNATWYKDLHPTMQTFIEVFRRLILYFEIATMQPEVVMPTDNDLFLVAEHQLLSISYSSEGDDLNEPLRLSLLIYLNLRVWHFQTFPFMRYMVEALKRSLFPKLPHIQAAAPDLSFWVLFIGGMASQGYTTHPWFTTHLTESIQRLGVEDWEKARVVLGEFFYTDQPGETGAEDLWNEVLLGGSYPYIAPKPTLQILRI</sequence>
<dbReference type="EMBL" id="KZ805614">
    <property type="protein sequence ID" value="PVH93128.1"/>
    <property type="molecule type" value="Genomic_DNA"/>
</dbReference>
<proteinExistence type="predicted"/>
<feature type="compositionally biased region" description="Low complexity" evidence="1">
    <location>
        <begin position="1"/>
        <end position="27"/>
    </location>
</feature>
<protein>
    <recommendedName>
        <fullName evidence="4">Tachykinin family protein</fullName>
    </recommendedName>
</protein>
<evidence type="ECO:0000256" key="1">
    <source>
        <dbReference type="SAM" id="MobiDB-lite"/>
    </source>
</evidence>
<gene>
    <name evidence="2" type="ORF">DM02DRAFT_677061</name>
</gene>
<dbReference type="OrthoDB" id="4158087at2759"/>